<dbReference type="GO" id="GO:0016747">
    <property type="term" value="F:acyltransferase activity, transferring groups other than amino-acyl groups"/>
    <property type="evidence" value="ECO:0007669"/>
    <property type="project" value="InterPro"/>
</dbReference>
<dbReference type="EMBL" id="CP053892">
    <property type="protein sequence ID" value="QKG23780.1"/>
    <property type="molecule type" value="Genomic_DNA"/>
</dbReference>
<sequence>MTLRFVELPPPAMTALLDGDLATASALAGAPLTAYFLTEDAQWLWRYRLDQLERSPGDAAWIVRAAVAEPEGTVVGHSGFHSAPDENGTVEISYSVDPAHRRRGHATAMLAALLARAAAEPSVRTVRATISPDNAASLATLAGNGFRHVGEQWDERDGRELIFERPAG</sequence>
<reference evidence="2 3" key="1">
    <citation type="submission" date="2020-05" db="EMBL/GenBank/DDBJ databases">
        <title>Actinomadura verrucosospora NRRL-B18236 (PFL_A860) Genome sequencing and assembly.</title>
        <authorList>
            <person name="Samborskyy M."/>
        </authorList>
    </citation>
    <scope>NUCLEOTIDE SEQUENCE [LARGE SCALE GENOMIC DNA]</scope>
    <source>
        <strain evidence="2 3">NRRL:B18236</strain>
    </source>
</reference>
<keyword evidence="2" id="KW-0808">Transferase</keyword>
<dbReference type="AlphaFoldDB" id="A0A7D3VUZ9"/>
<dbReference type="InterPro" id="IPR051531">
    <property type="entry name" value="N-acetyltransferase"/>
</dbReference>
<evidence type="ECO:0000259" key="1">
    <source>
        <dbReference type="PROSITE" id="PS51186"/>
    </source>
</evidence>
<proteinExistence type="predicted"/>
<dbReference type="RefSeq" id="WP_216857965.1">
    <property type="nucleotide sequence ID" value="NZ_CP053892.1"/>
</dbReference>
<dbReference type="CDD" id="cd04301">
    <property type="entry name" value="NAT_SF"/>
    <property type="match status" value="1"/>
</dbReference>
<dbReference type="InterPro" id="IPR000182">
    <property type="entry name" value="GNAT_dom"/>
</dbReference>
<organism evidence="2 3">
    <name type="scientific">Actinomadura verrucosospora</name>
    <dbReference type="NCBI Taxonomy" id="46165"/>
    <lineage>
        <taxon>Bacteria</taxon>
        <taxon>Bacillati</taxon>
        <taxon>Actinomycetota</taxon>
        <taxon>Actinomycetes</taxon>
        <taxon>Streptosporangiales</taxon>
        <taxon>Thermomonosporaceae</taxon>
        <taxon>Actinomadura</taxon>
    </lineage>
</organism>
<dbReference type="Gene3D" id="3.40.630.30">
    <property type="match status" value="1"/>
</dbReference>
<keyword evidence="3" id="KW-1185">Reference proteome</keyword>
<feature type="domain" description="N-acetyltransferase" evidence="1">
    <location>
        <begin position="3"/>
        <end position="168"/>
    </location>
</feature>
<accession>A0A7D3VUZ9</accession>
<protein>
    <submittedName>
        <fullName evidence="2">N-acetyltransferase GCN5</fullName>
    </submittedName>
</protein>
<name>A0A7D3VUZ9_ACTVE</name>
<dbReference type="SUPFAM" id="SSF55729">
    <property type="entry name" value="Acyl-CoA N-acyltransferases (Nat)"/>
    <property type="match status" value="1"/>
</dbReference>
<dbReference type="PANTHER" id="PTHR43792">
    <property type="entry name" value="GNAT FAMILY, PUTATIVE (AFU_ORTHOLOGUE AFUA_3G00765)-RELATED-RELATED"/>
    <property type="match status" value="1"/>
</dbReference>
<dbReference type="Proteomes" id="UP000501240">
    <property type="component" value="Chromosome"/>
</dbReference>
<evidence type="ECO:0000313" key="3">
    <source>
        <dbReference type="Proteomes" id="UP000501240"/>
    </source>
</evidence>
<gene>
    <name evidence="2" type="ORF">ACTIVE_5423</name>
</gene>
<dbReference type="Pfam" id="PF13302">
    <property type="entry name" value="Acetyltransf_3"/>
    <property type="match status" value="1"/>
</dbReference>
<evidence type="ECO:0000313" key="2">
    <source>
        <dbReference type="EMBL" id="QKG23780.1"/>
    </source>
</evidence>
<dbReference type="PROSITE" id="PS51186">
    <property type="entry name" value="GNAT"/>
    <property type="match status" value="1"/>
</dbReference>
<dbReference type="InterPro" id="IPR016181">
    <property type="entry name" value="Acyl_CoA_acyltransferase"/>
</dbReference>
<dbReference type="PANTHER" id="PTHR43792:SF13">
    <property type="entry name" value="ACETYLTRANSFERASE"/>
    <property type="match status" value="1"/>
</dbReference>